<evidence type="ECO:0000313" key="2">
    <source>
        <dbReference type="Proteomes" id="UP000324897"/>
    </source>
</evidence>
<dbReference type="AlphaFoldDB" id="A0A5J9SI33"/>
<dbReference type="EMBL" id="RWGY01000851">
    <property type="protein sequence ID" value="TVT98496.1"/>
    <property type="molecule type" value="Genomic_DNA"/>
</dbReference>
<dbReference type="Proteomes" id="UP000324897">
    <property type="component" value="Unassembled WGS sequence"/>
</dbReference>
<comment type="caution">
    <text evidence="1">The sequence shown here is derived from an EMBL/GenBank/DDBJ whole genome shotgun (WGS) entry which is preliminary data.</text>
</comment>
<feature type="non-terminal residue" evidence="1">
    <location>
        <position position="1"/>
    </location>
</feature>
<sequence>MANEEDMNFILPLSIIAPGQSDLLSSELDQLKLMDDICDKWGYIWNSEVYFTRRANKALIVLLQRQMHSNGFGRAQAETEYKRSSSEEAHSPRLIRIDSRCINVQSFEYHARTVN</sequence>
<accession>A0A5J9SI33</accession>
<gene>
    <name evidence="1" type="ORF">EJB05_56199</name>
</gene>
<name>A0A5J9SI33_9POAL</name>
<reference evidence="1 2" key="1">
    <citation type="journal article" date="2019" name="Sci. Rep.">
        <title>A high-quality genome of Eragrostis curvula grass provides insights into Poaceae evolution and supports new strategies to enhance forage quality.</title>
        <authorList>
            <person name="Carballo J."/>
            <person name="Santos B.A.C.M."/>
            <person name="Zappacosta D."/>
            <person name="Garbus I."/>
            <person name="Selva J.P."/>
            <person name="Gallo C.A."/>
            <person name="Diaz A."/>
            <person name="Albertini E."/>
            <person name="Caccamo M."/>
            <person name="Echenique V."/>
        </authorList>
    </citation>
    <scope>NUCLEOTIDE SEQUENCE [LARGE SCALE GENOMIC DNA]</scope>
    <source>
        <strain evidence="2">cv. Victoria</strain>
        <tissue evidence="1">Leaf</tissue>
    </source>
</reference>
<proteinExistence type="predicted"/>
<evidence type="ECO:0000313" key="1">
    <source>
        <dbReference type="EMBL" id="TVT98496.1"/>
    </source>
</evidence>
<keyword evidence="2" id="KW-1185">Reference proteome</keyword>
<organism evidence="1 2">
    <name type="scientific">Eragrostis curvula</name>
    <name type="common">weeping love grass</name>
    <dbReference type="NCBI Taxonomy" id="38414"/>
    <lineage>
        <taxon>Eukaryota</taxon>
        <taxon>Viridiplantae</taxon>
        <taxon>Streptophyta</taxon>
        <taxon>Embryophyta</taxon>
        <taxon>Tracheophyta</taxon>
        <taxon>Spermatophyta</taxon>
        <taxon>Magnoliopsida</taxon>
        <taxon>Liliopsida</taxon>
        <taxon>Poales</taxon>
        <taxon>Poaceae</taxon>
        <taxon>PACMAD clade</taxon>
        <taxon>Chloridoideae</taxon>
        <taxon>Eragrostideae</taxon>
        <taxon>Eragrostidinae</taxon>
        <taxon>Eragrostis</taxon>
    </lineage>
</organism>
<dbReference type="Gramene" id="TVT98496">
    <property type="protein sequence ID" value="TVT98496"/>
    <property type="gene ID" value="EJB05_56199"/>
</dbReference>
<protein>
    <submittedName>
        <fullName evidence="1">Uncharacterized protein</fullName>
    </submittedName>
</protein>